<evidence type="ECO:0000313" key="2">
    <source>
        <dbReference type="Proteomes" id="UP001589646"/>
    </source>
</evidence>
<reference evidence="1 2" key="1">
    <citation type="submission" date="2024-09" db="EMBL/GenBank/DDBJ databases">
        <authorList>
            <person name="Sun Q."/>
            <person name="Mori K."/>
        </authorList>
    </citation>
    <scope>NUCLEOTIDE SEQUENCE [LARGE SCALE GENOMIC DNA]</scope>
    <source>
        <strain evidence="1 2">JCM 3323</strain>
    </source>
</reference>
<dbReference type="InterPro" id="IPR036412">
    <property type="entry name" value="HAD-like_sf"/>
</dbReference>
<keyword evidence="2" id="KW-1185">Reference proteome</keyword>
<dbReference type="SUPFAM" id="SSF56784">
    <property type="entry name" value="HAD-like"/>
    <property type="match status" value="1"/>
</dbReference>
<organism evidence="1 2">
    <name type="scientific">Nonomuraea roseola</name>
    <dbReference type="NCBI Taxonomy" id="46179"/>
    <lineage>
        <taxon>Bacteria</taxon>
        <taxon>Bacillati</taxon>
        <taxon>Actinomycetota</taxon>
        <taxon>Actinomycetes</taxon>
        <taxon>Streptosporangiales</taxon>
        <taxon>Streptosporangiaceae</taxon>
        <taxon>Nonomuraea</taxon>
    </lineage>
</organism>
<evidence type="ECO:0000313" key="1">
    <source>
        <dbReference type="EMBL" id="MFB9531330.1"/>
    </source>
</evidence>
<dbReference type="InterPro" id="IPR006439">
    <property type="entry name" value="HAD-SF_hydro_IA"/>
</dbReference>
<dbReference type="NCBIfam" id="TIGR01509">
    <property type="entry name" value="HAD-SF-IA-v3"/>
    <property type="match status" value="1"/>
</dbReference>
<comment type="caution">
    <text evidence="1">The sequence shown here is derived from an EMBL/GenBank/DDBJ whole genome shotgun (WGS) entry which is preliminary data.</text>
</comment>
<dbReference type="RefSeq" id="WP_346116928.1">
    <property type="nucleotide sequence ID" value="NZ_BAAAXC010000004.1"/>
</dbReference>
<dbReference type="GO" id="GO:0016787">
    <property type="term" value="F:hydrolase activity"/>
    <property type="evidence" value="ECO:0007669"/>
    <property type="project" value="UniProtKB-KW"/>
</dbReference>
<sequence>MTSYDAVLSDLDGVLRQFDHVAQADIEARYGLPLMKTAFAPERILPATLGQITEAQWVESVALALGGDERARQAVAEFAEVSFWVDEEVRALLAKAQERVPLVLLTNAMDTLEEHLDRLGLTYFADAVVSSARVGLAKPDPRIYELAAQVAGVAPSRCLFVDDRLENVEAARALGMIGIHFTEAGDLARALSL</sequence>
<gene>
    <name evidence="1" type="ORF">ACFFRN_32425</name>
</gene>
<dbReference type="EMBL" id="JBHMCE010000010">
    <property type="protein sequence ID" value="MFB9531330.1"/>
    <property type="molecule type" value="Genomic_DNA"/>
</dbReference>
<name>A0ABV5Q767_9ACTN</name>
<accession>A0ABV5Q767</accession>
<dbReference type="InterPro" id="IPR023214">
    <property type="entry name" value="HAD_sf"/>
</dbReference>
<keyword evidence="1" id="KW-0378">Hydrolase</keyword>
<dbReference type="PANTHER" id="PTHR43611">
    <property type="entry name" value="ALPHA-D-GLUCOSE 1-PHOSPHATE PHOSPHATASE"/>
    <property type="match status" value="1"/>
</dbReference>
<proteinExistence type="predicted"/>
<dbReference type="Pfam" id="PF00702">
    <property type="entry name" value="Hydrolase"/>
    <property type="match status" value="1"/>
</dbReference>
<dbReference type="Gene3D" id="3.40.50.1000">
    <property type="entry name" value="HAD superfamily/HAD-like"/>
    <property type="match status" value="1"/>
</dbReference>
<dbReference type="NCBIfam" id="TIGR01549">
    <property type="entry name" value="HAD-SF-IA-v1"/>
    <property type="match status" value="1"/>
</dbReference>
<dbReference type="SFLD" id="SFLDG01129">
    <property type="entry name" value="C1.5:_HAD__Beta-PGM__Phosphata"/>
    <property type="match status" value="1"/>
</dbReference>
<dbReference type="SFLD" id="SFLDS00003">
    <property type="entry name" value="Haloacid_Dehalogenase"/>
    <property type="match status" value="1"/>
</dbReference>
<protein>
    <submittedName>
        <fullName evidence="1">HAD-IA family hydrolase</fullName>
    </submittedName>
</protein>
<dbReference type="PANTHER" id="PTHR43611:SF3">
    <property type="entry name" value="FLAVIN MONONUCLEOTIDE HYDROLASE 1, CHLOROPLATIC"/>
    <property type="match status" value="1"/>
</dbReference>
<dbReference type="Proteomes" id="UP001589646">
    <property type="component" value="Unassembled WGS sequence"/>
</dbReference>